<name>A0AAN6DBY4_PICAN</name>
<sequence>MRKDYVLEVKSSDTKCPDVIYQDDRKQPKDTDASETKPQKYIKFTVRPARQRDGTLTLVVQLVVLATAVCAMYVAVCNGQILERILRQAQLGTTSVDDVWTARTARAFVFLACYHIVNWGYGSLLAQTEESLILIPNLGVQSESYRVRKSGLALVRLLLGRVLGKSELSRPVHTAKTLNKQFFPMEDVHDLAIVEGFMNFQVIFYLALVVGEGPQDDQLQMVVIFPNLLPRKKLLQAVWRRSRAYLDGP</sequence>
<keyword evidence="3" id="KW-0472">Membrane</keyword>
<organism evidence="5 6">
    <name type="scientific">Pichia angusta</name>
    <name type="common">Yeast</name>
    <name type="synonym">Hansenula polymorpha</name>
    <dbReference type="NCBI Taxonomy" id="870730"/>
    <lineage>
        <taxon>Eukaryota</taxon>
        <taxon>Fungi</taxon>
        <taxon>Dikarya</taxon>
        <taxon>Ascomycota</taxon>
        <taxon>Saccharomycotina</taxon>
        <taxon>Pichiomycetes</taxon>
        <taxon>Pichiales</taxon>
        <taxon>Pichiaceae</taxon>
        <taxon>Ogataea</taxon>
    </lineage>
</organism>
<dbReference type="Pfam" id="PF10181">
    <property type="entry name" value="PIG-H"/>
    <property type="match status" value="1"/>
</dbReference>
<gene>
    <name evidence="5" type="ORF">KL928_004252</name>
</gene>
<dbReference type="GeneID" id="66128303"/>
<feature type="transmembrane region" description="Helical" evidence="3">
    <location>
        <begin position="56"/>
        <end position="76"/>
    </location>
</feature>
<keyword evidence="3" id="KW-0812">Transmembrane</keyword>
<proteinExistence type="inferred from homology"/>
<evidence type="ECO:0000256" key="3">
    <source>
        <dbReference type="SAM" id="Phobius"/>
    </source>
</evidence>
<accession>A0AAN6DBY4</accession>
<keyword evidence="3" id="KW-1133">Transmembrane helix</keyword>
<evidence type="ECO:0000313" key="6">
    <source>
        <dbReference type="Proteomes" id="UP001196530"/>
    </source>
</evidence>
<evidence type="ECO:0000256" key="1">
    <source>
        <dbReference type="ARBA" id="ARBA00004687"/>
    </source>
</evidence>
<dbReference type="RefSeq" id="XP_043058319.1">
    <property type="nucleotide sequence ID" value="XM_043204930.1"/>
</dbReference>
<comment type="pathway">
    <text evidence="1">Glycolipid biosynthesis; glycosylphosphatidylinositol-anchor biosynthesis.</text>
</comment>
<dbReference type="GO" id="GO:0006506">
    <property type="term" value="P:GPI anchor biosynthetic process"/>
    <property type="evidence" value="ECO:0007669"/>
    <property type="project" value="InterPro"/>
</dbReference>
<dbReference type="InterPro" id="IPR019328">
    <property type="entry name" value="PIGH-H_dom"/>
</dbReference>
<evidence type="ECO:0000313" key="5">
    <source>
        <dbReference type="EMBL" id="KAG7816788.1"/>
    </source>
</evidence>
<reference evidence="5" key="1">
    <citation type="journal article" date="2021" name="G3 (Bethesda)">
        <title>Genomic diversity, chromosomal rearrangements, and interspecies hybridization in the ogataea polymorpha species complex.</title>
        <authorList>
            <person name="Hanson S.J."/>
            <person name="Cinneide E.O."/>
            <person name="Salzberg L.I."/>
            <person name="Wolfe K.H."/>
            <person name="McGowan J."/>
            <person name="Fitzpatrick D.A."/>
            <person name="Matlin K."/>
        </authorList>
    </citation>
    <scope>NUCLEOTIDE SEQUENCE</scope>
    <source>
        <strain evidence="5">61-244</strain>
    </source>
</reference>
<evidence type="ECO:0000256" key="2">
    <source>
        <dbReference type="ARBA" id="ARBA00009610"/>
    </source>
</evidence>
<comment type="caution">
    <text evidence="5">The sequence shown here is derived from an EMBL/GenBank/DDBJ whole genome shotgun (WGS) entry which is preliminary data.</text>
</comment>
<evidence type="ECO:0000259" key="4">
    <source>
        <dbReference type="Pfam" id="PF10181"/>
    </source>
</evidence>
<dbReference type="InterPro" id="IPR044215">
    <property type="entry name" value="PIG-H"/>
</dbReference>
<dbReference type="Proteomes" id="UP001196530">
    <property type="component" value="Unassembled WGS sequence"/>
</dbReference>
<dbReference type="GO" id="GO:0000506">
    <property type="term" value="C:glycosylphosphatidylinositol-N-acetylglucosaminyltransferase (GPI-GnT) complex"/>
    <property type="evidence" value="ECO:0007669"/>
    <property type="project" value="InterPro"/>
</dbReference>
<dbReference type="PANTHER" id="PTHR15231:SF1">
    <property type="entry name" value="PHOSPHATIDYLINOSITOL N-ACETYLGLUCOSAMINYLTRANSFERASE SUBUNIT H"/>
    <property type="match status" value="1"/>
</dbReference>
<dbReference type="PANTHER" id="PTHR15231">
    <property type="entry name" value="PHOSPHATIDYLINOSITOL N-ACETYLGLUCOSAMINYLTRANSFERASE SUBUNIT H"/>
    <property type="match status" value="1"/>
</dbReference>
<dbReference type="EMBL" id="JAHLUX010000009">
    <property type="protein sequence ID" value="KAG7816788.1"/>
    <property type="molecule type" value="Genomic_DNA"/>
</dbReference>
<protein>
    <recommendedName>
        <fullName evidence="4">Phosphatidylinositol N-acetylglucosaminyltransferase subunit H conserved domain-containing protein</fullName>
    </recommendedName>
</protein>
<dbReference type="AlphaFoldDB" id="A0AAN6DBY4"/>
<comment type="similarity">
    <text evidence="2">Belongs to the PIGH family.</text>
</comment>
<feature type="domain" description="Phosphatidylinositol N-acetylglucosaminyltransferase subunit H conserved" evidence="4">
    <location>
        <begin position="131"/>
        <end position="226"/>
    </location>
</feature>